<evidence type="ECO:0000313" key="2">
    <source>
        <dbReference type="EMBL" id="KAF0739130.1"/>
    </source>
</evidence>
<proteinExistence type="predicted"/>
<dbReference type="AlphaFoldDB" id="A0A6G0XFW3"/>
<evidence type="ECO:0000313" key="3">
    <source>
        <dbReference type="Proteomes" id="UP000478052"/>
    </source>
</evidence>
<protein>
    <recommendedName>
        <fullName evidence="1">DUF4218 domain-containing protein</fullName>
    </recommendedName>
</protein>
<dbReference type="OrthoDB" id="7694954at2759"/>
<dbReference type="Pfam" id="PF13960">
    <property type="entry name" value="DUF4218"/>
    <property type="match status" value="1"/>
</dbReference>
<dbReference type="PANTHER" id="PTHR33053">
    <property type="entry name" value="PROTEIN, PUTATIVE-RELATED"/>
    <property type="match status" value="1"/>
</dbReference>
<feature type="non-terminal residue" evidence="2">
    <location>
        <position position="1"/>
    </location>
</feature>
<dbReference type="Proteomes" id="UP000478052">
    <property type="component" value="Unassembled WGS sequence"/>
</dbReference>
<keyword evidence="3" id="KW-1185">Reference proteome</keyword>
<feature type="domain" description="DUF4218" evidence="1">
    <location>
        <begin position="464"/>
        <end position="536"/>
    </location>
</feature>
<reference evidence="2 3" key="1">
    <citation type="submission" date="2019-08" db="EMBL/GenBank/DDBJ databases">
        <title>Whole genome of Aphis craccivora.</title>
        <authorList>
            <person name="Voronova N.V."/>
            <person name="Shulinski R.S."/>
            <person name="Bandarenka Y.V."/>
            <person name="Zhorov D.G."/>
            <person name="Warner D."/>
        </authorList>
    </citation>
    <scope>NUCLEOTIDE SEQUENCE [LARGE SCALE GENOMIC DNA]</scope>
    <source>
        <strain evidence="2">180601</strain>
        <tissue evidence="2">Whole Body</tissue>
    </source>
</reference>
<dbReference type="EMBL" id="VUJU01007877">
    <property type="protein sequence ID" value="KAF0739130.1"/>
    <property type="molecule type" value="Genomic_DNA"/>
</dbReference>
<gene>
    <name evidence="2" type="ORF">FWK35_00027971</name>
</gene>
<dbReference type="PANTHER" id="PTHR33053:SF25">
    <property type="entry name" value="TRANSPOSASE DOMAIN-CONTAINING PROTEIN"/>
    <property type="match status" value="1"/>
</dbReference>
<dbReference type="InterPro" id="IPR025452">
    <property type="entry name" value="DUF4218"/>
</dbReference>
<comment type="caution">
    <text evidence="2">The sequence shown here is derived from an EMBL/GenBank/DDBJ whole genome shotgun (WGS) entry which is preliminary data.</text>
</comment>
<evidence type="ECO:0000259" key="1">
    <source>
        <dbReference type="Pfam" id="PF13960"/>
    </source>
</evidence>
<name>A0A6G0XFW3_APHCR</name>
<sequence length="1140" mass="130776">SKSTRYRHRKRAMQQINELCSSSSENEDQLLISAFTNPTIQSFNHIPSVNVCIDERFQSDESYDEDFNDISTSSEEEDDPKEINCNEELDTIIALWAVRHNITHTALNDLLVSLSAFPQFSYLPKDSRTLLKTPITTPVKNIEDGIYYHFGIKKEIQHLITMNHVLPSTLFLSVGIDGLPIQKNPPSQMWPILGFFSNICSKKPNIFIIGVYYGQSKPKNCNEYILDFVNELCDLINNGFVYNNIHVYVELKSIICDTPAKSYLLNIKGHTGKKSCLRCCVKGEYENNRVCFTQIDSNLRSHHEFLSYSDSEFHIGETIITTIPKFDIVFSIPFDYMHCVCIGIMKKLLMFWTGVKRHASTLPNGIISALDERLNNLGKYVPHDFQRAPNKNNRKHPLRDASRWKASELRQVLLYSGMVLFNGIFSKEIYEHFLQLCVALRLLSLNNLSDEYRDYAKLLIQHFVMSFGQIYGKSYMSHNIHIILHLADDTKIFGSINNFSAFPYENFMQPLKKKIKTGAKPLQQLIRRYVEEKQLQLNKKPEFLESTGPFNAHCKLKIRPMTNDSCDPQYSGWKTDLFILKLNESDNCVQMKNQDIVKIENFTTSKFDSSILVVGRKYEKKEEFFTTPCSSSLLHIHKVSNLSHLQSWKLTEIKEKMMNLPLPNSSASIILPFLHLQALSWFVVIFTSTNEVQHVPQSWIVSDEICWFPYVQLDKKDRYFTSTQIEKLIKQHSEINEHDGTNHNIMKVAGPFEKEIKARKVSKTWSEIDSETDEEELGNRRKRRLLPLKTYPQPDYHNLQNIDNLQLSLPKPPEVSVVSVLETNVNFDRVSEKNNTSINSNDISNMSSCDAVENFISTITNSPMNQTELDYPAIDKHQITSITNAHSNKNDPSNLININEFNHFVREAGEGDFEILNIDNDSSMLDDLDVNRDTILNTSQMKENSHTENYINLINIIEKNDKHYKSTLKKLMLQMVLLSNSNAKLCKGLSSMNVKLQAILKADTRTRALALPIPIIPTAFIDLLPVKTVEQLEIAESLLSGENEDCITLKENLKSFLLQKVGALSISVAVREALNCCFDYSMLAMYSLKGKTKKRFIDLQLFSVIYESLSGLRGHPADEQKFMSVLDNYLRHAPKTSINP</sequence>
<organism evidence="2 3">
    <name type="scientific">Aphis craccivora</name>
    <name type="common">Cowpea aphid</name>
    <dbReference type="NCBI Taxonomy" id="307492"/>
    <lineage>
        <taxon>Eukaryota</taxon>
        <taxon>Metazoa</taxon>
        <taxon>Ecdysozoa</taxon>
        <taxon>Arthropoda</taxon>
        <taxon>Hexapoda</taxon>
        <taxon>Insecta</taxon>
        <taxon>Pterygota</taxon>
        <taxon>Neoptera</taxon>
        <taxon>Paraneoptera</taxon>
        <taxon>Hemiptera</taxon>
        <taxon>Sternorrhyncha</taxon>
        <taxon>Aphidomorpha</taxon>
        <taxon>Aphidoidea</taxon>
        <taxon>Aphididae</taxon>
        <taxon>Aphidini</taxon>
        <taxon>Aphis</taxon>
        <taxon>Aphis</taxon>
    </lineage>
</organism>
<accession>A0A6G0XFW3</accession>